<dbReference type="GO" id="GO:0005886">
    <property type="term" value="C:plasma membrane"/>
    <property type="evidence" value="ECO:0007669"/>
    <property type="project" value="UniProtKB-SubCell"/>
</dbReference>
<dbReference type="Proteomes" id="UP000319010">
    <property type="component" value="Unassembled WGS sequence"/>
</dbReference>
<sequence length="478" mass="49663">MKNEESSPDRGATRSRAVATTVLMVATFMDLMDSTITNVALPTIGKDLHATPEQLEWTLAGYVIAFATLLLTGGRLGDIFGHRRIFVIGIVGFTLASLGAALSQTGDLLVAARVLQGGFAGIMVPQVLSSVQVMFAPEERAPVLGIIGALSSLGAIGGLILGGWLVTADLLGMGWRSIFLVNVPVGVVLVAAALLFVPRSRSEHPLKPDLVGVLLGGLGVFLVVFPLTDGRAAGWAWWIWAMLTAAPLVIAAFAWQQRRMLKAHGSPLLPLPLFRDRGFASGQLVQVLSSIGNGGYVLILLYYVQSALGFTALAAGLTLLPFALGSMVATPLAILATRRIGKWAVLLGGLVQAAALTWVLWTIWTAGASLTGWDLTAPLALTGAGLMTLIMPLTSITLESVPTQDAGAASGTLTTFGQIGMVLGVALAGAVFFGILQDTADARDAVTTALRVPIVAYGLAGIASVTMPDPAKALPQDA</sequence>
<feature type="transmembrane region" description="Helical" evidence="5">
    <location>
        <begin position="448"/>
        <end position="467"/>
    </location>
</feature>
<organism evidence="7 8">
    <name type="scientific">Actinomyces johnsonii</name>
    <dbReference type="NCBI Taxonomy" id="544581"/>
    <lineage>
        <taxon>Bacteria</taxon>
        <taxon>Bacillati</taxon>
        <taxon>Actinomycetota</taxon>
        <taxon>Actinomycetes</taxon>
        <taxon>Actinomycetales</taxon>
        <taxon>Actinomycetaceae</taxon>
        <taxon>Actinomyces</taxon>
    </lineage>
</organism>
<evidence type="ECO:0000256" key="1">
    <source>
        <dbReference type="ARBA" id="ARBA00004651"/>
    </source>
</evidence>
<keyword evidence="4 5" id="KW-0472">Membrane</keyword>
<feature type="transmembrane region" description="Helical" evidence="5">
    <location>
        <begin position="419"/>
        <end position="436"/>
    </location>
</feature>
<feature type="transmembrane region" description="Helical" evidence="5">
    <location>
        <begin position="210"/>
        <end position="228"/>
    </location>
</feature>
<dbReference type="CDD" id="cd17321">
    <property type="entry name" value="MFS_MMR_MDR_like"/>
    <property type="match status" value="1"/>
</dbReference>
<feature type="transmembrane region" description="Helical" evidence="5">
    <location>
        <begin position="234"/>
        <end position="255"/>
    </location>
</feature>
<dbReference type="PANTHER" id="PTHR42718">
    <property type="entry name" value="MAJOR FACILITATOR SUPERFAMILY MULTIDRUG TRANSPORTER MFSC"/>
    <property type="match status" value="1"/>
</dbReference>
<feature type="transmembrane region" description="Helical" evidence="5">
    <location>
        <begin position="21"/>
        <end position="45"/>
    </location>
</feature>
<protein>
    <submittedName>
        <fullName evidence="7">MFS transporter</fullName>
    </submittedName>
</protein>
<evidence type="ECO:0000256" key="5">
    <source>
        <dbReference type="SAM" id="Phobius"/>
    </source>
</evidence>
<dbReference type="PROSITE" id="PS50850">
    <property type="entry name" value="MFS"/>
    <property type="match status" value="1"/>
</dbReference>
<dbReference type="Gene3D" id="1.20.1250.20">
    <property type="entry name" value="MFS general substrate transporter like domains"/>
    <property type="match status" value="1"/>
</dbReference>
<feature type="transmembrane region" description="Helical" evidence="5">
    <location>
        <begin position="57"/>
        <end position="73"/>
    </location>
</feature>
<dbReference type="EMBL" id="VICB01000005">
    <property type="protein sequence ID" value="TQD43772.1"/>
    <property type="molecule type" value="Genomic_DNA"/>
</dbReference>
<dbReference type="PANTHER" id="PTHR42718:SF39">
    <property type="entry name" value="ACTINORHODIN TRANSPORTER-RELATED"/>
    <property type="match status" value="1"/>
</dbReference>
<feature type="transmembrane region" description="Helical" evidence="5">
    <location>
        <begin position="284"/>
        <end position="304"/>
    </location>
</feature>
<accession>A0A508ADA3</accession>
<dbReference type="AlphaFoldDB" id="A0A508ADA3"/>
<dbReference type="Gene3D" id="1.20.1720.10">
    <property type="entry name" value="Multidrug resistance protein D"/>
    <property type="match status" value="1"/>
</dbReference>
<dbReference type="GO" id="GO:0022857">
    <property type="term" value="F:transmembrane transporter activity"/>
    <property type="evidence" value="ECO:0007669"/>
    <property type="project" value="InterPro"/>
</dbReference>
<evidence type="ECO:0000313" key="8">
    <source>
        <dbReference type="Proteomes" id="UP000319010"/>
    </source>
</evidence>
<feature type="transmembrane region" description="Helical" evidence="5">
    <location>
        <begin position="310"/>
        <end position="336"/>
    </location>
</feature>
<dbReference type="RefSeq" id="WP_141424005.1">
    <property type="nucleotide sequence ID" value="NZ_JASPFB010000002.1"/>
</dbReference>
<comment type="caution">
    <text evidence="7">The sequence shown here is derived from an EMBL/GenBank/DDBJ whole genome shotgun (WGS) entry which is preliminary data.</text>
</comment>
<dbReference type="SUPFAM" id="SSF103473">
    <property type="entry name" value="MFS general substrate transporter"/>
    <property type="match status" value="1"/>
</dbReference>
<feature type="transmembrane region" description="Helical" evidence="5">
    <location>
        <begin position="114"/>
        <end position="136"/>
    </location>
</feature>
<dbReference type="InterPro" id="IPR020846">
    <property type="entry name" value="MFS_dom"/>
</dbReference>
<name>A0A508ADA3_9ACTO</name>
<feature type="transmembrane region" description="Helical" evidence="5">
    <location>
        <begin position="143"/>
        <end position="166"/>
    </location>
</feature>
<feature type="transmembrane region" description="Helical" evidence="5">
    <location>
        <begin position="85"/>
        <end position="102"/>
    </location>
</feature>
<evidence type="ECO:0000256" key="4">
    <source>
        <dbReference type="ARBA" id="ARBA00023136"/>
    </source>
</evidence>
<comment type="subcellular location">
    <subcellularLocation>
        <location evidence="1">Cell membrane</location>
        <topology evidence="1">Multi-pass membrane protein</topology>
    </subcellularLocation>
</comment>
<evidence type="ECO:0000313" key="7">
    <source>
        <dbReference type="EMBL" id="TQD43772.1"/>
    </source>
</evidence>
<evidence type="ECO:0000256" key="3">
    <source>
        <dbReference type="ARBA" id="ARBA00022989"/>
    </source>
</evidence>
<feature type="domain" description="Major facilitator superfamily (MFS) profile" evidence="6">
    <location>
        <begin position="19"/>
        <end position="472"/>
    </location>
</feature>
<proteinExistence type="predicted"/>
<dbReference type="InterPro" id="IPR011701">
    <property type="entry name" value="MFS"/>
</dbReference>
<dbReference type="Pfam" id="PF07690">
    <property type="entry name" value="MFS_1"/>
    <property type="match status" value="1"/>
</dbReference>
<feature type="transmembrane region" description="Helical" evidence="5">
    <location>
        <begin position="178"/>
        <end position="198"/>
    </location>
</feature>
<feature type="transmembrane region" description="Helical" evidence="5">
    <location>
        <begin position="343"/>
        <end position="364"/>
    </location>
</feature>
<dbReference type="InterPro" id="IPR036259">
    <property type="entry name" value="MFS_trans_sf"/>
</dbReference>
<gene>
    <name evidence="7" type="ORF">FK256_05610</name>
</gene>
<keyword evidence="2 5" id="KW-0812">Transmembrane</keyword>
<keyword evidence="3 5" id="KW-1133">Transmembrane helix</keyword>
<evidence type="ECO:0000259" key="6">
    <source>
        <dbReference type="PROSITE" id="PS50850"/>
    </source>
</evidence>
<reference evidence="7 8" key="1">
    <citation type="submission" date="2019-06" db="EMBL/GenBank/DDBJ databases">
        <title>Draft genome sequence of Actinomyces johnsonii CCUG 34287T.</title>
        <authorList>
            <person name="Salva-Serra F."/>
            <person name="Cardew S."/>
            <person name="Moore E."/>
        </authorList>
    </citation>
    <scope>NUCLEOTIDE SEQUENCE [LARGE SCALE GENOMIC DNA]</scope>
    <source>
        <strain evidence="7 8">CCUG 34287</strain>
    </source>
</reference>
<evidence type="ECO:0000256" key="2">
    <source>
        <dbReference type="ARBA" id="ARBA00022692"/>
    </source>
</evidence>